<dbReference type="Gene3D" id="4.10.410.60">
    <property type="match status" value="1"/>
</dbReference>
<evidence type="ECO:0000256" key="5">
    <source>
        <dbReference type="HAMAP-Rule" id="MF_00514"/>
    </source>
</evidence>
<evidence type="ECO:0000256" key="2">
    <source>
        <dbReference type="ARBA" id="ARBA00022980"/>
    </source>
</evidence>
<keyword evidence="6" id="KW-0150">Chloroplast</keyword>
<dbReference type="HAMAP" id="MF_00514">
    <property type="entry name" value="Ribosomal_bL35"/>
    <property type="match status" value="1"/>
</dbReference>
<dbReference type="GO" id="GO:0015934">
    <property type="term" value="C:large ribosomal subunit"/>
    <property type="evidence" value="ECO:0007669"/>
    <property type="project" value="TreeGrafter"/>
</dbReference>
<dbReference type="PANTHER" id="PTHR33343:SF1">
    <property type="entry name" value="LARGE RIBOSOMAL SUBUNIT PROTEIN BL35M"/>
    <property type="match status" value="1"/>
</dbReference>
<reference evidence="6" key="1">
    <citation type="journal article" date="2019" name="J. Phycol.">
        <title>Dictyochophyceae plastid genomes reveal unusual variability of their organization.</title>
        <authorList>
            <person name="Han K.Y."/>
            <person name="Maciszewski K."/>
            <person name="Graf L."/>
            <person name="Yang J.H."/>
            <person name="Andersen R.A."/>
            <person name="Karnkowska A."/>
            <person name="Yoon H.S."/>
        </authorList>
    </citation>
    <scope>NUCLEOTIDE SEQUENCE</scope>
</reference>
<name>A0A516Z9X8_9STRA</name>
<evidence type="ECO:0000256" key="3">
    <source>
        <dbReference type="ARBA" id="ARBA00023274"/>
    </source>
</evidence>
<dbReference type="SUPFAM" id="SSF143034">
    <property type="entry name" value="L35p-like"/>
    <property type="match status" value="1"/>
</dbReference>
<dbReference type="EMBL" id="MK518352">
    <property type="protein sequence ID" value="QDR24515.1"/>
    <property type="molecule type" value="Genomic_DNA"/>
</dbReference>
<accession>A0A516Z9X8</accession>
<sequence>MRQKLKTRSSAAKRYRKTRTGKVVRRMAYKGHILEKKSAKRKRNLRTKALVFKGELRAIRLMLPNK</sequence>
<dbReference type="Pfam" id="PF01632">
    <property type="entry name" value="Ribosomal_L35p"/>
    <property type="match status" value="1"/>
</dbReference>
<geneLocation type="chloroplast" evidence="6"/>
<evidence type="ECO:0000256" key="4">
    <source>
        <dbReference type="ARBA" id="ARBA00072523"/>
    </source>
</evidence>
<dbReference type="AlphaFoldDB" id="A0A516Z9X8"/>
<dbReference type="PRINTS" id="PR00064">
    <property type="entry name" value="RIBOSOMALL35"/>
</dbReference>
<dbReference type="NCBIfam" id="TIGR00001">
    <property type="entry name" value="rpmI_bact"/>
    <property type="match status" value="1"/>
</dbReference>
<dbReference type="PANTHER" id="PTHR33343">
    <property type="entry name" value="54S RIBOSOMAL PROTEIN BL35M"/>
    <property type="match status" value="1"/>
</dbReference>
<dbReference type="GO" id="GO:0009507">
    <property type="term" value="C:chloroplast"/>
    <property type="evidence" value="ECO:0007669"/>
    <property type="project" value="UniProtKB-SubCell"/>
</dbReference>
<dbReference type="GO" id="GO:0006412">
    <property type="term" value="P:translation"/>
    <property type="evidence" value="ECO:0007669"/>
    <property type="project" value="UniProtKB-UniRule"/>
</dbReference>
<protein>
    <recommendedName>
        <fullName evidence="4 5">Large ribosomal subunit protein bL35c</fullName>
    </recommendedName>
</protein>
<keyword evidence="3 5" id="KW-0687">Ribonucleoprotein</keyword>
<dbReference type="InterPro" id="IPR001706">
    <property type="entry name" value="Ribosomal_bL35"/>
</dbReference>
<dbReference type="InterPro" id="IPR021137">
    <property type="entry name" value="Ribosomal_bL35-like"/>
</dbReference>
<keyword evidence="2 5" id="KW-0689">Ribosomal protein</keyword>
<dbReference type="GO" id="GO:0003735">
    <property type="term" value="F:structural constituent of ribosome"/>
    <property type="evidence" value="ECO:0007669"/>
    <property type="project" value="InterPro"/>
</dbReference>
<dbReference type="InterPro" id="IPR018265">
    <property type="entry name" value="Ribosomal_bL35_CS"/>
</dbReference>
<keyword evidence="6" id="KW-0934">Plastid</keyword>
<dbReference type="GeneID" id="41657371"/>
<gene>
    <name evidence="5 6" type="primary">rpl35</name>
</gene>
<comment type="subcellular location">
    <subcellularLocation>
        <location evidence="5">Plastid</location>
        <location evidence="5">Chloroplast</location>
    </subcellularLocation>
</comment>
<dbReference type="PROSITE" id="PS00936">
    <property type="entry name" value="RIBOSOMAL_L35"/>
    <property type="match status" value="1"/>
</dbReference>
<evidence type="ECO:0000256" key="1">
    <source>
        <dbReference type="ARBA" id="ARBA00006598"/>
    </source>
</evidence>
<dbReference type="RefSeq" id="YP_009684429.1">
    <property type="nucleotide sequence ID" value="NC_044407.1"/>
</dbReference>
<dbReference type="InterPro" id="IPR037229">
    <property type="entry name" value="Ribosomal_bL35_sf"/>
</dbReference>
<proteinExistence type="inferred from homology"/>
<dbReference type="FunFam" id="4.10.410.60:FF:000001">
    <property type="entry name" value="50S ribosomal protein L35"/>
    <property type="match status" value="1"/>
</dbReference>
<comment type="similarity">
    <text evidence="1 5">Belongs to the bacterial ribosomal protein bL35 family.</text>
</comment>
<organism evidence="6">
    <name type="scientific">Florenciella parvula</name>
    <dbReference type="NCBI Taxonomy" id="236787"/>
    <lineage>
        <taxon>Eukaryota</taxon>
        <taxon>Sar</taxon>
        <taxon>Stramenopiles</taxon>
        <taxon>Ochrophyta</taxon>
        <taxon>Dictyochophyceae</taxon>
        <taxon>Florenciellales</taxon>
        <taxon>Florenciella</taxon>
    </lineage>
</organism>
<evidence type="ECO:0000313" key="6">
    <source>
        <dbReference type="EMBL" id="QDR24515.1"/>
    </source>
</evidence>